<keyword evidence="1" id="KW-1133">Transmembrane helix</keyword>
<comment type="caution">
    <text evidence="2">The sequence shown here is derived from an EMBL/GenBank/DDBJ whole genome shotgun (WGS) entry which is preliminary data.</text>
</comment>
<keyword evidence="3" id="KW-1185">Reference proteome</keyword>
<feature type="transmembrane region" description="Helical" evidence="1">
    <location>
        <begin position="96"/>
        <end position="113"/>
    </location>
</feature>
<proteinExistence type="predicted"/>
<reference evidence="2 3" key="1">
    <citation type="submission" date="2021-06" db="EMBL/GenBank/DDBJ databases">
        <title>Caerostris extrusa draft genome.</title>
        <authorList>
            <person name="Kono N."/>
            <person name="Arakawa K."/>
        </authorList>
    </citation>
    <scope>NUCLEOTIDE SEQUENCE [LARGE SCALE GENOMIC DNA]</scope>
</reference>
<keyword evidence="1" id="KW-0812">Transmembrane</keyword>
<keyword evidence="1" id="KW-0472">Membrane</keyword>
<organism evidence="2 3">
    <name type="scientific">Caerostris extrusa</name>
    <name type="common">Bark spider</name>
    <name type="synonym">Caerostris bankana</name>
    <dbReference type="NCBI Taxonomy" id="172846"/>
    <lineage>
        <taxon>Eukaryota</taxon>
        <taxon>Metazoa</taxon>
        <taxon>Ecdysozoa</taxon>
        <taxon>Arthropoda</taxon>
        <taxon>Chelicerata</taxon>
        <taxon>Arachnida</taxon>
        <taxon>Araneae</taxon>
        <taxon>Araneomorphae</taxon>
        <taxon>Entelegynae</taxon>
        <taxon>Araneoidea</taxon>
        <taxon>Araneidae</taxon>
        <taxon>Caerostris</taxon>
    </lineage>
</organism>
<sequence>MEIEVEEGVAEILEVCRAPPLTLQLPYVTPYKWFPPDKTKDQQAVPAEPSIILPSIASKKATDFFAFLILVSCWRFLVLGAIVIPWFMWLSTDDKTNVAFLPVHIVFLNCLVFR</sequence>
<gene>
    <name evidence="2" type="ORF">CEXT_717211</name>
</gene>
<evidence type="ECO:0000313" key="2">
    <source>
        <dbReference type="EMBL" id="GIY84627.1"/>
    </source>
</evidence>
<dbReference type="Proteomes" id="UP001054945">
    <property type="component" value="Unassembled WGS sequence"/>
</dbReference>
<evidence type="ECO:0000256" key="1">
    <source>
        <dbReference type="SAM" id="Phobius"/>
    </source>
</evidence>
<name>A0AAV4WPK8_CAEEX</name>
<evidence type="ECO:0000313" key="3">
    <source>
        <dbReference type="Proteomes" id="UP001054945"/>
    </source>
</evidence>
<accession>A0AAV4WPK8</accession>
<feature type="transmembrane region" description="Helical" evidence="1">
    <location>
        <begin position="64"/>
        <end position="90"/>
    </location>
</feature>
<protein>
    <submittedName>
        <fullName evidence="2">Uncharacterized protein</fullName>
    </submittedName>
</protein>
<dbReference type="EMBL" id="BPLR01016532">
    <property type="protein sequence ID" value="GIY84627.1"/>
    <property type="molecule type" value="Genomic_DNA"/>
</dbReference>
<dbReference type="AlphaFoldDB" id="A0AAV4WPK8"/>